<dbReference type="AlphaFoldDB" id="S8DGT8"/>
<keyword evidence="2" id="KW-1185">Reference proteome</keyword>
<evidence type="ECO:0000313" key="1">
    <source>
        <dbReference type="EMBL" id="EPS58602.1"/>
    </source>
</evidence>
<dbReference type="EMBL" id="AUSU01009058">
    <property type="protein sequence ID" value="EPS58602.1"/>
    <property type="molecule type" value="Genomic_DNA"/>
</dbReference>
<dbReference type="Proteomes" id="UP000015453">
    <property type="component" value="Unassembled WGS sequence"/>
</dbReference>
<accession>S8DGT8</accession>
<organism evidence="1 2">
    <name type="scientific">Genlisea aurea</name>
    <dbReference type="NCBI Taxonomy" id="192259"/>
    <lineage>
        <taxon>Eukaryota</taxon>
        <taxon>Viridiplantae</taxon>
        <taxon>Streptophyta</taxon>
        <taxon>Embryophyta</taxon>
        <taxon>Tracheophyta</taxon>
        <taxon>Spermatophyta</taxon>
        <taxon>Magnoliopsida</taxon>
        <taxon>eudicotyledons</taxon>
        <taxon>Gunneridae</taxon>
        <taxon>Pentapetalae</taxon>
        <taxon>asterids</taxon>
        <taxon>lamiids</taxon>
        <taxon>Lamiales</taxon>
        <taxon>Lentibulariaceae</taxon>
        <taxon>Genlisea</taxon>
    </lineage>
</organism>
<comment type="caution">
    <text evidence="1">The sequence shown here is derived from an EMBL/GenBank/DDBJ whole genome shotgun (WGS) entry which is preliminary data.</text>
</comment>
<proteinExistence type="predicted"/>
<name>S8DGT8_9LAMI</name>
<protein>
    <submittedName>
        <fullName evidence="1">Uncharacterized protein</fullName>
    </submittedName>
</protein>
<gene>
    <name evidence="1" type="ORF">M569_16212</name>
</gene>
<sequence>MGLWWLRFMAAFDCGRLNLRSISNPASNRTSDDAVLRTGCHIVRRPTTNFHRTKLCCKASASDPMSEILETHKFKAELLKNLSTENDAYGNDLQRVVNICAEADILGVLAGGIGRAGNVINGAVHRYVCGPQRE</sequence>
<dbReference type="OrthoDB" id="1924990at2759"/>
<reference evidence="1 2" key="1">
    <citation type="journal article" date="2013" name="BMC Genomics">
        <title>The miniature genome of a carnivorous plant Genlisea aurea contains a low number of genes and short non-coding sequences.</title>
        <authorList>
            <person name="Leushkin E.V."/>
            <person name="Sutormin R.A."/>
            <person name="Nabieva E.R."/>
            <person name="Penin A.A."/>
            <person name="Kondrashov A.S."/>
            <person name="Logacheva M.D."/>
        </authorList>
    </citation>
    <scope>NUCLEOTIDE SEQUENCE [LARGE SCALE GENOMIC DNA]</scope>
</reference>
<evidence type="ECO:0000313" key="2">
    <source>
        <dbReference type="Proteomes" id="UP000015453"/>
    </source>
</evidence>